<feature type="compositionally biased region" description="Polar residues" evidence="1">
    <location>
        <begin position="268"/>
        <end position="280"/>
    </location>
</feature>
<evidence type="ECO:0000313" key="3">
    <source>
        <dbReference type="Proteomes" id="UP001470230"/>
    </source>
</evidence>
<feature type="compositionally biased region" description="Polar residues" evidence="1">
    <location>
        <begin position="119"/>
        <end position="136"/>
    </location>
</feature>
<keyword evidence="3" id="KW-1185">Reference proteome</keyword>
<feature type="region of interest" description="Disordered" evidence="1">
    <location>
        <begin position="1"/>
        <end position="312"/>
    </location>
</feature>
<reference evidence="2 3" key="1">
    <citation type="submission" date="2024-04" db="EMBL/GenBank/DDBJ databases">
        <title>Tritrichomonas musculus Genome.</title>
        <authorList>
            <person name="Alves-Ferreira E."/>
            <person name="Grigg M."/>
            <person name="Lorenzi H."/>
            <person name="Galac M."/>
        </authorList>
    </citation>
    <scope>NUCLEOTIDE SEQUENCE [LARGE SCALE GENOMIC DNA]</scope>
    <source>
        <strain evidence="2 3">EAF2021</strain>
    </source>
</reference>
<comment type="caution">
    <text evidence="2">The sequence shown here is derived from an EMBL/GenBank/DDBJ whole genome shotgun (WGS) entry which is preliminary data.</text>
</comment>
<feature type="compositionally biased region" description="Basic and acidic residues" evidence="1">
    <location>
        <begin position="289"/>
        <end position="298"/>
    </location>
</feature>
<feature type="compositionally biased region" description="Basic and acidic residues" evidence="1">
    <location>
        <begin position="51"/>
        <end position="61"/>
    </location>
</feature>
<protein>
    <submittedName>
        <fullName evidence="2">Uncharacterized protein</fullName>
    </submittedName>
</protein>
<feature type="compositionally biased region" description="Low complexity" evidence="1">
    <location>
        <begin position="299"/>
        <end position="309"/>
    </location>
</feature>
<dbReference type="EMBL" id="JAPFFF010000029">
    <property type="protein sequence ID" value="KAK8846036.1"/>
    <property type="molecule type" value="Genomic_DNA"/>
</dbReference>
<gene>
    <name evidence="2" type="ORF">M9Y10_020037</name>
</gene>
<accession>A0ABR2HF13</accession>
<dbReference type="Proteomes" id="UP001470230">
    <property type="component" value="Unassembled WGS sequence"/>
</dbReference>
<feature type="compositionally biased region" description="Polar residues" evidence="1">
    <location>
        <begin position="168"/>
        <end position="183"/>
    </location>
</feature>
<organism evidence="2 3">
    <name type="scientific">Tritrichomonas musculus</name>
    <dbReference type="NCBI Taxonomy" id="1915356"/>
    <lineage>
        <taxon>Eukaryota</taxon>
        <taxon>Metamonada</taxon>
        <taxon>Parabasalia</taxon>
        <taxon>Tritrichomonadida</taxon>
        <taxon>Tritrichomonadidae</taxon>
        <taxon>Tritrichomonas</taxon>
    </lineage>
</organism>
<proteinExistence type="predicted"/>
<name>A0ABR2HF13_9EUKA</name>
<feature type="compositionally biased region" description="Polar residues" evidence="1">
    <location>
        <begin position="204"/>
        <end position="220"/>
    </location>
</feature>
<evidence type="ECO:0000313" key="2">
    <source>
        <dbReference type="EMBL" id="KAK8846036.1"/>
    </source>
</evidence>
<sequence>MSFQTYDLDSSDSSDPIPQKPQKKSKKFAQGYSNDPLRKNNSKLLPDSDDFEKAQPQESPKKSNKTKKSILIQKNQFDIQDSDDDEINDNSKNTSKYSKPDKKAGIKKKFNSDYENNDSEYSQKNSAYADESNQAKSRAYSYGKSHKNIDPGLLNFDLSDNDEDQKQKSPYSDSNSRSSTKYSKTIGGGENSLSFRSKDFSPKSKGQTKNVIRTNDFSSNRNKKSDKVQHNKPNQLYSNYDSDGDSYDDQDYNKNISNTNGRIKKSNIKNMNNLTDSDNGSPRKKADRRKIEKEKAKESSSSSLNDNSDWSFPMKYVPEPDDMKEIIEDYHDKYSIDFLLRRIINNPSCRSSNDE</sequence>
<evidence type="ECO:0000256" key="1">
    <source>
        <dbReference type="SAM" id="MobiDB-lite"/>
    </source>
</evidence>
<feature type="compositionally biased region" description="Low complexity" evidence="1">
    <location>
        <begin position="7"/>
        <end position="17"/>
    </location>
</feature>